<organism evidence="13">
    <name type="scientific">marine metagenome</name>
    <dbReference type="NCBI Taxonomy" id="408172"/>
    <lineage>
        <taxon>unclassified sequences</taxon>
        <taxon>metagenomes</taxon>
        <taxon>ecological metagenomes</taxon>
    </lineage>
</organism>
<feature type="transmembrane region" description="Helical" evidence="12">
    <location>
        <begin position="256"/>
        <end position="273"/>
    </location>
</feature>
<proteinExistence type="predicted"/>
<feature type="transmembrane region" description="Helical" evidence="12">
    <location>
        <begin position="314"/>
        <end position="335"/>
    </location>
</feature>
<evidence type="ECO:0000256" key="3">
    <source>
        <dbReference type="ARBA" id="ARBA00022692"/>
    </source>
</evidence>
<dbReference type="GO" id="GO:0046872">
    <property type="term" value="F:metal ion binding"/>
    <property type="evidence" value="ECO:0007669"/>
    <property type="project" value="UniProtKB-KW"/>
</dbReference>
<dbReference type="GO" id="GO:0016491">
    <property type="term" value="F:oxidoreductase activity"/>
    <property type="evidence" value="ECO:0007669"/>
    <property type="project" value="UniProtKB-KW"/>
</dbReference>
<evidence type="ECO:0000256" key="4">
    <source>
        <dbReference type="ARBA" id="ARBA00022723"/>
    </source>
</evidence>
<gene>
    <name evidence="13" type="ORF">METZ01_LOCUS64217</name>
</gene>
<evidence type="ECO:0000256" key="2">
    <source>
        <dbReference type="ARBA" id="ARBA00022475"/>
    </source>
</evidence>
<accession>A0A381TBV5</accession>
<dbReference type="GO" id="GO:0016020">
    <property type="term" value="C:membrane"/>
    <property type="evidence" value="ECO:0007669"/>
    <property type="project" value="UniProtKB-SubCell"/>
</dbReference>
<evidence type="ECO:0008006" key="14">
    <source>
        <dbReference type="Google" id="ProtNLM"/>
    </source>
</evidence>
<keyword evidence="3 12" id="KW-0812">Transmembrane</keyword>
<evidence type="ECO:0000256" key="1">
    <source>
        <dbReference type="ARBA" id="ARBA00004141"/>
    </source>
</evidence>
<comment type="pathway">
    <text evidence="11">Porphyrin-containing compound metabolism.</text>
</comment>
<dbReference type="InterPro" id="IPR003780">
    <property type="entry name" value="COX15/CtaA_fam"/>
</dbReference>
<evidence type="ECO:0000256" key="12">
    <source>
        <dbReference type="SAM" id="Phobius"/>
    </source>
</evidence>
<evidence type="ECO:0000256" key="9">
    <source>
        <dbReference type="ARBA" id="ARBA00023136"/>
    </source>
</evidence>
<keyword evidence="2" id="KW-1003">Cell membrane</keyword>
<evidence type="ECO:0000313" key="13">
    <source>
        <dbReference type="EMBL" id="SVA11363.1"/>
    </source>
</evidence>
<evidence type="ECO:0000256" key="11">
    <source>
        <dbReference type="ARBA" id="ARBA00023444"/>
    </source>
</evidence>
<keyword evidence="9 12" id="KW-0472">Membrane</keyword>
<dbReference type="EMBL" id="UINC01004047">
    <property type="protein sequence ID" value="SVA11363.1"/>
    <property type="molecule type" value="Genomic_DNA"/>
</dbReference>
<dbReference type="PANTHER" id="PTHR35457">
    <property type="entry name" value="HEME A SYNTHASE"/>
    <property type="match status" value="1"/>
</dbReference>
<keyword evidence="6" id="KW-0560">Oxidoreductase</keyword>
<keyword evidence="10" id="KW-1015">Disulfide bond</keyword>
<dbReference type="Pfam" id="PF02628">
    <property type="entry name" value="COX15-CtaA"/>
    <property type="match status" value="1"/>
</dbReference>
<sequence length="357" mass="38151">MESYGRSSNANATKLPIVKDKLLLVLLSLAVLGAILQITVGGVVRVTGSGDGCPDWPTCYGQWIPPLDQQTIDELWTGSPSSIPRPHNVLLEYSHRSIGSLLGITIIAAVIRLWLRHRSDLVVAWLASAELGLIAVVGMLGGLVVLNDLDPAIRTAHLFLAEIVVCLGVLALVAASHSRNGSVGTSSRWIWGRVSNEHRSALNIAAAAAILSLVALLSGSFAVWKEAGAVCPSWPLCGTDIIPSTGLAWIHMSHRFLSLVSVIAVLLAGHRVWRLPNISKTLRAAALGSAILIFVQMLMGAANPWTTFSVWARAGHLSLATVVWIDMVLLVALILRPVSRHDHDSVRTNSTQSVSTS</sequence>
<name>A0A381TBV5_9ZZZZ</name>
<dbReference type="AlphaFoldDB" id="A0A381TBV5"/>
<dbReference type="GO" id="GO:0006784">
    <property type="term" value="P:heme A biosynthetic process"/>
    <property type="evidence" value="ECO:0007669"/>
    <property type="project" value="InterPro"/>
</dbReference>
<evidence type="ECO:0000256" key="10">
    <source>
        <dbReference type="ARBA" id="ARBA00023157"/>
    </source>
</evidence>
<comment type="subcellular location">
    <subcellularLocation>
        <location evidence="1">Membrane</location>
        <topology evidence="1">Multi-pass membrane protein</topology>
    </subcellularLocation>
</comment>
<dbReference type="InterPro" id="IPR050450">
    <property type="entry name" value="COX15/CtaA_HemeA_synthase"/>
</dbReference>
<evidence type="ECO:0000256" key="6">
    <source>
        <dbReference type="ARBA" id="ARBA00023002"/>
    </source>
</evidence>
<keyword evidence="4" id="KW-0479">Metal-binding</keyword>
<feature type="transmembrane region" description="Helical" evidence="12">
    <location>
        <begin position="21"/>
        <end position="40"/>
    </location>
</feature>
<feature type="transmembrane region" description="Helical" evidence="12">
    <location>
        <begin position="158"/>
        <end position="179"/>
    </location>
</feature>
<feature type="transmembrane region" description="Helical" evidence="12">
    <location>
        <begin position="285"/>
        <end position="302"/>
    </location>
</feature>
<evidence type="ECO:0000256" key="8">
    <source>
        <dbReference type="ARBA" id="ARBA00023133"/>
    </source>
</evidence>
<evidence type="ECO:0000256" key="7">
    <source>
        <dbReference type="ARBA" id="ARBA00023004"/>
    </source>
</evidence>
<keyword evidence="8" id="KW-0350">Heme biosynthesis</keyword>
<protein>
    <recommendedName>
        <fullName evidence="14">Cytochrome oxidase assembly protein</fullName>
    </recommendedName>
</protein>
<reference evidence="13" key="1">
    <citation type="submission" date="2018-05" db="EMBL/GenBank/DDBJ databases">
        <authorList>
            <person name="Lanie J.A."/>
            <person name="Ng W.-L."/>
            <person name="Kazmierczak K.M."/>
            <person name="Andrzejewski T.M."/>
            <person name="Davidsen T.M."/>
            <person name="Wayne K.J."/>
            <person name="Tettelin H."/>
            <person name="Glass J.I."/>
            <person name="Rusch D."/>
            <person name="Podicherti R."/>
            <person name="Tsui H.-C.T."/>
            <person name="Winkler M.E."/>
        </authorList>
    </citation>
    <scope>NUCLEOTIDE SEQUENCE</scope>
</reference>
<feature type="transmembrane region" description="Helical" evidence="12">
    <location>
        <begin position="97"/>
        <end position="115"/>
    </location>
</feature>
<feature type="transmembrane region" description="Helical" evidence="12">
    <location>
        <begin position="200"/>
        <end position="224"/>
    </location>
</feature>
<keyword evidence="7" id="KW-0408">Iron</keyword>
<keyword evidence="5 12" id="KW-1133">Transmembrane helix</keyword>
<evidence type="ECO:0000256" key="5">
    <source>
        <dbReference type="ARBA" id="ARBA00022989"/>
    </source>
</evidence>
<dbReference type="PANTHER" id="PTHR35457:SF1">
    <property type="entry name" value="HEME A SYNTHASE"/>
    <property type="match status" value="1"/>
</dbReference>
<feature type="transmembrane region" description="Helical" evidence="12">
    <location>
        <begin position="122"/>
        <end position="146"/>
    </location>
</feature>